<dbReference type="Proteomes" id="UP001139199">
    <property type="component" value="Unassembled WGS sequence"/>
</dbReference>
<gene>
    <name evidence="2" type="ORF">LG649_06395</name>
</gene>
<evidence type="ECO:0000313" key="3">
    <source>
        <dbReference type="Proteomes" id="UP001139199"/>
    </source>
</evidence>
<feature type="transmembrane region" description="Helical" evidence="1">
    <location>
        <begin position="93"/>
        <end position="115"/>
    </location>
</feature>
<keyword evidence="1" id="KW-1133">Transmembrane helix</keyword>
<dbReference type="InterPro" id="IPR025367">
    <property type="entry name" value="DUF4271"/>
</dbReference>
<feature type="transmembrane region" description="Helical" evidence="1">
    <location>
        <begin position="190"/>
        <end position="212"/>
    </location>
</feature>
<dbReference type="Pfam" id="PF14093">
    <property type="entry name" value="DUF4271"/>
    <property type="match status" value="1"/>
</dbReference>
<keyword evidence="1" id="KW-0812">Transmembrane</keyword>
<feature type="transmembrane region" description="Helical" evidence="1">
    <location>
        <begin position="136"/>
        <end position="153"/>
    </location>
</feature>
<dbReference type="RefSeq" id="WP_226542390.1">
    <property type="nucleotide sequence ID" value="NZ_JAJAPW010000002.1"/>
</dbReference>
<feature type="transmembrane region" description="Helical" evidence="1">
    <location>
        <begin position="61"/>
        <end position="81"/>
    </location>
</feature>
<protein>
    <submittedName>
        <fullName evidence="2">DUF4271 domain-containing protein</fullName>
    </submittedName>
</protein>
<keyword evidence="1" id="KW-0472">Membrane</keyword>
<feature type="transmembrane region" description="Helical" evidence="1">
    <location>
        <begin position="159"/>
        <end position="178"/>
    </location>
</feature>
<keyword evidence="3" id="KW-1185">Reference proteome</keyword>
<organism evidence="2 3">
    <name type="scientific">Neotamlana laminarinivorans</name>
    <dbReference type="NCBI Taxonomy" id="2883124"/>
    <lineage>
        <taxon>Bacteria</taxon>
        <taxon>Pseudomonadati</taxon>
        <taxon>Bacteroidota</taxon>
        <taxon>Flavobacteriia</taxon>
        <taxon>Flavobacteriales</taxon>
        <taxon>Flavobacteriaceae</taxon>
        <taxon>Neotamlana</taxon>
    </lineage>
</organism>
<reference evidence="2" key="1">
    <citation type="submission" date="2021-10" db="EMBL/GenBank/DDBJ databases">
        <title>Tamlana sargassums sp. nov., and Tamlana laminarinivorans sp. nov., two new bacteria isolated from the brown alga.</title>
        <authorList>
            <person name="Li J."/>
        </authorList>
    </citation>
    <scope>NUCLEOTIDE SEQUENCE</scope>
    <source>
        <strain evidence="2">PT2-4</strain>
    </source>
</reference>
<sequence length="218" mass="25179">MIREVVSNELFTILLTIGFLVVAAARLVSPKRFEDFIIVLLNNKYLKIYSRDQKFLDKFDSLLFSNLVISLAVFLNIFYQFKTNSTTVSINLMVKLAIGVMAFILIKVLLERLFASVFEIDKLIDFYIFQKISIKNFFGLILLPINALLLYTIKPTLNTFYVIIVLLLIINLIGLIASFKTYQSVIKNNLFYFILYLCALEIAPYVILYKVILVNNNI</sequence>
<evidence type="ECO:0000313" key="2">
    <source>
        <dbReference type="EMBL" id="MCB4798465.1"/>
    </source>
</evidence>
<dbReference type="EMBL" id="JAJAPW010000002">
    <property type="protein sequence ID" value="MCB4798465.1"/>
    <property type="molecule type" value="Genomic_DNA"/>
</dbReference>
<feature type="transmembrane region" description="Helical" evidence="1">
    <location>
        <begin position="6"/>
        <end position="28"/>
    </location>
</feature>
<proteinExistence type="predicted"/>
<name>A0A9X1L1B0_9FLAO</name>
<evidence type="ECO:0000256" key="1">
    <source>
        <dbReference type="SAM" id="Phobius"/>
    </source>
</evidence>
<accession>A0A9X1L1B0</accession>
<dbReference type="AlphaFoldDB" id="A0A9X1L1B0"/>
<comment type="caution">
    <text evidence="2">The sequence shown here is derived from an EMBL/GenBank/DDBJ whole genome shotgun (WGS) entry which is preliminary data.</text>
</comment>